<gene>
    <name evidence="2" type="ORF">A9Q02_09795</name>
</gene>
<dbReference type="InterPro" id="IPR004942">
    <property type="entry name" value="Roadblock/LAMTOR2_dom"/>
</dbReference>
<protein>
    <submittedName>
        <fullName evidence="2">Dynein regulation protein LC7</fullName>
    </submittedName>
</protein>
<keyword evidence="3" id="KW-1185">Reference proteome</keyword>
<dbReference type="RefSeq" id="WP_097651012.1">
    <property type="nucleotide sequence ID" value="NZ_LYXE01000041.1"/>
</dbReference>
<dbReference type="Gene3D" id="3.30.450.30">
    <property type="entry name" value="Dynein light chain 2a, cytoplasmic"/>
    <property type="match status" value="1"/>
</dbReference>
<proteinExistence type="predicted"/>
<dbReference type="SMART" id="SM00960">
    <property type="entry name" value="Robl_LC7"/>
    <property type="match status" value="1"/>
</dbReference>
<name>A0A2H3KQ55_9CHLR</name>
<dbReference type="SUPFAM" id="SSF103196">
    <property type="entry name" value="Roadblock/LC7 domain"/>
    <property type="match status" value="1"/>
</dbReference>
<comment type="caution">
    <text evidence="2">The sequence shown here is derived from an EMBL/GenBank/DDBJ whole genome shotgun (WGS) entry which is preliminary data.</text>
</comment>
<reference evidence="2 3" key="1">
    <citation type="submission" date="2016-05" db="EMBL/GenBank/DDBJ databases">
        <authorList>
            <person name="Lavstsen T."/>
            <person name="Jespersen J.S."/>
        </authorList>
    </citation>
    <scope>NUCLEOTIDE SEQUENCE [LARGE SCALE GENOMIC DNA]</scope>
    <source>
        <strain evidence="2 3">B7-9</strain>
    </source>
</reference>
<organism evidence="2 3">
    <name type="scientific">Candidatus Chloroploca asiatica</name>
    <dbReference type="NCBI Taxonomy" id="1506545"/>
    <lineage>
        <taxon>Bacteria</taxon>
        <taxon>Bacillati</taxon>
        <taxon>Chloroflexota</taxon>
        <taxon>Chloroflexia</taxon>
        <taxon>Chloroflexales</taxon>
        <taxon>Chloroflexineae</taxon>
        <taxon>Oscillochloridaceae</taxon>
        <taxon>Candidatus Chloroploca</taxon>
    </lineage>
</organism>
<accession>A0A2H3KQ55</accession>
<feature type="domain" description="Roadblock/LAMTOR2" evidence="1">
    <location>
        <begin position="5"/>
        <end position="94"/>
    </location>
</feature>
<dbReference type="Pfam" id="PF03259">
    <property type="entry name" value="Robl_LC7"/>
    <property type="match status" value="1"/>
</dbReference>
<dbReference type="EMBL" id="LYXE01000041">
    <property type="protein sequence ID" value="PDW00470.1"/>
    <property type="molecule type" value="Genomic_DNA"/>
</dbReference>
<dbReference type="Proteomes" id="UP000220922">
    <property type="component" value="Unassembled WGS sequence"/>
</dbReference>
<dbReference type="OrthoDB" id="162769at2"/>
<evidence type="ECO:0000313" key="3">
    <source>
        <dbReference type="Proteomes" id="UP000220922"/>
    </source>
</evidence>
<sequence length="121" mass="12938">MSSHLQNLLNSFRTLSSVELAAVVAPDGLLIESLAEAEHDVDAICAVASNSLVLAEALGREIAKGEPRQMVLEYGEGLVIIEPMSSDALLLILANSRDDLGYLRFLVAKHRVAILEALSAI</sequence>
<dbReference type="AlphaFoldDB" id="A0A2H3KQ55"/>
<evidence type="ECO:0000259" key="1">
    <source>
        <dbReference type="SMART" id="SM00960"/>
    </source>
</evidence>
<evidence type="ECO:0000313" key="2">
    <source>
        <dbReference type="EMBL" id="PDW00470.1"/>
    </source>
</evidence>